<dbReference type="InterPro" id="IPR042092">
    <property type="entry name" value="PsdUridine_s_RsuA/RluB/E/F_cat"/>
</dbReference>
<comment type="caution">
    <text evidence="5">The sequence shown here is derived from an EMBL/GenBank/DDBJ whole genome shotgun (WGS) entry which is preliminary data.</text>
</comment>
<dbReference type="PANTHER" id="PTHR47683:SF2">
    <property type="entry name" value="RNA-BINDING S4 DOMAIN-CONTAINING PROTEIN"/>
    <property type="match status" value="1"/>
</dbReference>
<dbReference type="PANTHER" id="PTHR47683">
    <property type="entry name" value="PSEUDOURIDINE SYNTHASE FAMILY PROTEIN-RELATED"/>
    <property type="match status" value="1"/>
</dbReference>
<dbReference type="PROSITE" id="PS01149">
    <property type="entry name" value="PSI_RSU"/>
    <property type="match status" value="1"/>
</dbReference>
<protein>
    <recommendedName>
        <fullName evidence="4">Pseudouridine synthase RsuA/RluA-like domain-containing protein</fullName>
    </recommendedName>
</protein>
<evidence type="ECO:0000313" key="6">
    <source>
        <dbReference type="Proteomes" id="UP001165065"/>
    </source>
</evidence>
<dbReference type="InterPro" id="IPR000748">
    <property type="entry name" value="PsdUridine_synth_RsuA/RluB/E/F"/>
</dbReference>
<keyword evidence="2" id="KW-0413">Isomerase</keyword>
<dbReference type="NCBIfam" id="TIGR00093">
    <property type="entry name" value="pseudouridine synthase"/>
    <property type="match status" value="1"/>
</dbReference>
<accession>A0A9W7L1M9</accession>
<dbReference type="Proteomes" id="UP001165065">
    <property type="component" value="Unassembled WGS sequence"/>
</dbReference>
<dbReference type="EMBL" id="BRYA01000551">
    <property type="protein sequence ID" value="GMI22596.1"/>
    <property type="molecule type" value="Genomic_DNA"/>
</dbReference>
<dbReference type="InterPro" id="IPR050343">
    <property type="entry name" value="RsuA_PseudoU_synthase"/>
</dbReference>
<dbReference type="Pfam" id="PF00849">
    <property type="entry name" value="PseudoU_synth_2"/>
    <property type="match status" value="1"/>
</dbReference>
<dbReference type="SUPFAM" id="SSF55120">
    <property type="entry name" value="Pseudouridine synthase"/>
    <property type="match status" value="1"/>
</dbReference>
<dbReference type="InterPro" id="IPR006145">
    <property type="entry name" value="PsdUridine_synth_RsuA/RluA"/>
</dbReference>
<dbReference type="AlphaFoldDB" id="A0A9W7L1M9"/>
<evidence type="ECO:0000256" key="3">
    <source>
        <dbReference type="SAM" id="SignalP"/>
    </source>
</evidence>
<dbReference type="GO" id="GO:0009982">
    <property type="term" value="F:pseudouridine synthase activity"/>
    <property type="evidence" value="ECO:0007669"/>
    <property type="project" value="InterPro"/>
</dbReference>
<keyword evidence="3" id="KW-0732">Signal</keyword>
<keyword evidence="6" id="KW-1185">Reference proteome</keyword>
<reference evidence="6" key="1">
    <citation type="journal article" date="2023" name="Commun. Biol.">
        <title>Genome analysis of Parmales, the sister group of diatoms, reveals the evolutionary specialization of diatoms from phago-mixotrophs to photoautotrophs.</title>
        <authorList>
            <person name="Ban H."/>
            <person name="Sato S."/>
            <person name="Yoshikawa S."/>
            <person name="Yamada K."/>
            <person name="Nakamura Y."/>
            <person name="Ichinomiya M."/>
            <person name="Sato N."/>
            <person name="Blanc-Mathieu R."/>
            <person name="Endo H."/>
            <person name="Kuwata A."/>
            <person name="Ogata H."/>
        </authorList>
    </citation>
    <scope>NUCLEOTIDE SEQUENCE [LARGE SCALE GENOMIC DNA]</scope>
</reference>
<proteinExistence type="inferred from homology"/>
<evidence type="ECO:0000259" key="4">
    <source>
        <dbReference type="Pfam" id="PF00849"/>
    </source>
</evidence>
<gene>
    <name evidence="5" type="ORF">TrCOL_g4485</name>
</gene>
<dbReference type="InterPro" id="IPR018496">
    <property type="entry name" value="PsdUridine_synth_RsuA/RluB_CS"/>
</dbReference>
<name>A0A9W7L1M9_9STRA</name>
<evidence type="ECO:0000256" key="1">
    <source>
        <dbReference type="ARBA" id="ARBA00008348"/>
    </source>
</evidence>
<dbReference type="InterPro" id="IPR020094">
    <property type="entry name" value="TruA/RsuA/RluB/E/F_N"/>
</dbReference>
<dbReference type="GO" id="GO:0003723">
    <property type="term" value="F:RNA binding"/>
    <property type="evidence" value="ECO:0007669"/>
    <property type="project" value="InterPro"/>
</dbReference>
<feature type="chain" id="PRO_5040998866" description="Pseudouridine synthase RsuA/RluA-like domain-containing protein" evidence="3">
    <location>
        <begin position="24"/>
        <end position="238"/>
    </location>
</feature>
<dbReference type="Gene3D" id="3.30.70.1560">
    <property type="entry name" value="Alpha-L RNA-binding motif"/>
    <property type="match status" value="1"/>
</dbReference>
<dbReference type="GO" id="GO:0006364">
    <property type="term" value="P:rRNA processing"/>
    <property type="evidence" value="ECO:0007669"/>
    <property type="project" value="UniProtKB-ARBA"/>
</dbReference>
<comment type="similarity">
    <text evidence="1">Belongs to the pseudouridine synthase RsuA family.</text>
</comment>
<dbReference type="Gene3D" id="3.30.70.580">
    <property type="entry name" value="Pseudouridine synthase I, catalytic domain, N-terminal subdomain"/>
    <property type="match status" value="1"/>
</dbReference>
<dbReference type="OrthoDB" id="440619at2759"/>
<evidence type="ECO:0000256" key="2">
    <source>
        <dbReference type="ARBA" id="ARBA00023235"/>
    </source>
</evidence>
<dbReference type="InterPro" id="IPR020103">
    <property type="entry name" value="PsdUridine_synth_cat_dom_sf"/>
</dbReference>
<dbReference type="GO" id="GO:0001522">
    <property type="term" value="P:pseudouridine synthesis"/>
    <property type="evidence" value="ECO:0007669"/>
    <property type="project" value="InterPro"/>
</dbReference>
<feature type="domain" description="Pseudouridine synthase RsuA/RluA-like" evidence="4">
    <location>
        <begin position="28"/>
        <end position="196"/>
    </location>
</feature>
<feature type="signal peptide" evidence="3">
    <location>
        <begin position="1"/>
        <end position="23"/>
    </location>
</feature>
<organism evidence="5 6">
    <name type="scientific">Triparma columacea</name>
    <dbReference type="NCBI Taxonomy" id="722753"/>
    <lineage>
        <taxon>Eukaryota</taxon>
        <taxon>Sar</taxon>
        <taxon>Stramenopiles</taxon>
        <taxon>Ochrophyta</taxon>
        <taxon>Bolidophyceae</taxon>
        <taxon>Parmales</taxon>
        <taxon>Triparmaceae</taxon>
        <taxon>Triparma</taxon>
    </lineage>
</organism>
<sequence>MLALFTLGVISLLTLLTTSSIYSLSPTYALNKPYGVLSQFVSNKTNKSQALLCDLPSVSSLPEPLMAVGRLDKDTEGLLLLTSRGEFSRRVTYGVGPERVRVEKEYFCLVDGIVDDSALERLREGVEIGGGEGGGGYVTKRANVRRVGCDEAVERVGSREGYGAKSIRAARHGPTSWISLAIKEGRNRQVRRMTAAVGFPTLRLVRVRVGGVELRGLVSGGVIEVKEEDVFEGINVDV</sequence>
<evidence type="ECO:0000313" key="5">
    <source>
        <dbReference type="EMBL" id="GMI22596.1"/>
    </source>
</evidence>